<dbReference type="EMBL" id="GGEC01063641">
    <property type="protein sequence ID" value="MBX44125.1"/>
    <property type="molecule type" value="Transcribed_RNA"/>
</dbReference>
<organism evidence="1">
    <name type="scientific">Rhizophora mucronata</name>
    <name type="common">Asiatic mangrove</name>
    <dbReference type="NCBI Taxonomy" id="61149"/>
    <lineage>
        <taxon>Eukaryota</taxon>
        <taxon>Viridiplantae</taxon>
        <taxon>Streptophyta</taxon>
        <taxon>Embryophyta</taxon>
        <taxon>Tracheophyta</taxon>
        <taxon>Spermatophyta</taxon>
        <taxon>Magnoliopsida</taxon>
        <taxon>eudicotyledons</taxon>
        <taxon>Gunneridae</taxon>
        <taxon>Pentapetalae</taxon>
        <taxon>rosids</taxon>
        <taxon>fabids</taxon>
        <taxon>Malpighiales</taxon>
        <taxon>Rhizophoraceae</taxon>
        <taxon>Rhizophora</taxon>
    </lineage>
</organism>
<dbReference type="AlphaFoldDB" id="A0A2P2NNW9"/>
<accession>A0A2P2NNW9</accession>
<reference evidence="1" key="1">
    <citation type="submission" date="2018-02" db="EMBL/GenBank/DDBJ databases">
        <title>Rhizophora mucronata_Transcriptome.</title>
        <authorList>
            <person name="Meera S.P."/>
            <person name="Sreeshan A."/>
            <person name="Augustine A."/>
        </authorList>
    </citation>
    <scope>NUCLEOTIDE SEQUENCE</scope>
    <source>
        <tissue evidence="1">Leaf</tissue>
    </source>
</reference>
<protein>
    <submittedName>
        <fullName evidence="1">Uncharacterized protein</fullName>
    </submittedName>
</protein>
<proteinExistence type="predicted"/>
<evidence type="ECO:0000313" key="1">
    <source>
        <dbReference type="EMBL" id="MBX44125.1"/>
    </source>
</evidence>
<name>A0A2P2NNW9_RHIMU</name>
<sequence length="53" mass="6188">MGDPRHVCLSIYSVDKYRLNLCCRNISYQTVVRIGAQKVKTLVSLYLCIFRYS</sequence>